<sequence>MGGGAGPAAGASLRLQKRFKSRIQPVISLENFVRTGKRQANGQPAPWAGFESIPEERLAKALRTSVKAKRDVGD</sequence>
<name>A0A1Y2JCC3_BRAJP</name>
<accession>A0A1Y2JCC3</accession>
<evidence type="ECO:0000313" key="2">
    <source>
        <dbReference type="Proteomes" id="UP000193335"/>
    </source>
</evidence>
<dbReference type="AlphaFoldDB" id="A0A1Y2JCC3"/>
<dbReference type="Proteomes" id="UP000193335">
    <property type="component" value="Unassembled WGS sequence"/>
</dbReference>
<proteinExistence type="predicted"/>
<gene>
    <name evidence="1" type="ORF">BSZ19_38980</name>
</gene>
<comment type="caution">
    <text evidence="1">The sequence shown here is derived from an EMBL/GenBank/DDBJ whole genome shotgun (WGS) entry which is preliminary data.</text>
</comment>
<evidence type="ECO:0000313" key="1">
    <source>
        <dbReference type="EMBL" id="OSJ25340.1"/>
    </source>
</evidence>
<organism evidence="1 2">
    <name type="scientific">Bradyrhizobium japonicum</name>
    <dbReference type="NCBI Taxonomy" id="375"/>
    <lineage>
        <taxon>Bacteria</taxon>
        <taxon>Pseudomonadati</taxon>
        <taxon>Pseudomonadota</taxon>
        <taxon>Alphaproteobacteria</taxon>
        <taxon>Hyphomicrobiales</taxon>
        <taxon>Nitrobacteraceae</taxon>
        <taxon>Bradyrhizobium</taxon>
    </lineage>
</organism>
<reference evidence="1 2" key="1">
    <citation type="submission" date="2017-03" db="EMBL/GenBank/DDBJ databases">
        <title>Whole genome sequences of fourteen strains of Bradyrhizobium canariense and one strain of Bradyrhizobium japonicum isolated from Lupinus (Papilionoideae: Genisteae) species in Algeria.</title>
        <authorList>
            <person name="Crovadore J."/>
            <person name="Chekireb D."/>
            <person name="Brachmann A."/>
            <person name="Chablais R."/>
            <person name="Cochard B."/>
            <person name="Lefort F."/>
        </authorList>
    </citation>
    <scope>NUCLEOTIDE SEQUENCE [LARGE SCALE GENOMIC DNA]</scope>
    <source>
        <strain evidence="1 2">UBMA197</strain>
    </source>
</reference>
<dbReference type="EMBL" id="NAFL01000280">
    <property type="protein sequence ID" value="OSJ25340.1"/>
    <property type="molecule type" value="Genomic_DNA"/>
</dbReference>
<protein>
    <submittedName>
        <fullName evidence="1">Uncharacterized protein</fullName>
    </submittedName>
</protein>